<name>A0A1M6VIB9_9BRAD</name>
<dbReference type="AlphaFoldDB" id="A0A1M6VIB9"/>
<reference evidence="1 2" key="1">
    <citation type="submission" date="2016-11" db="EMBL/GenBank/DDBJ databases">
        <authorList>
            <person name="Jaros S."/>
            <person name="Januszkiewicz K."/>
            <person name="Wedrychowicz H."/>
        </authorList>
    </citation>
    <scope>NUCLEOTIDE SEQUENCE [LARGE SCALE GENOMIC DNA]</scope>
    <source>
        <strain evidence="1 2">GAS499</strain>
    </source>
</reference>
<gene>
    <name evidence="1" type="ORF">SAMN05444159_4240</name>
</gene>
<evidence type="ECO:0000313" key="2">
    <source>
        <dbReference type="Proteomes" id="UP000189935"/>
    </source>
</evidence>
<protein>
    <submittedName>
        <fullName evidence="1">Uncharacterized protein</fullName>
    </submittedName>
</protein>
<sequence length="68" mass="7835">MAHNFAINENVLHQLQGPQGRAVVKERSIYTIVTCLPIESDGRPRYRIKSKTENVERVVTEEQISRLD</sequence>
<dbReference type="EMBL" id="LT670844">
    <property type="protein sequence ID" value="SHK81105.1"/>
    <property type="molecule type" value="Genomic_DNA"/>
</dbReference>
<accession>A0A1M6VIB9</accession>
<proteinExistence type="predicted"/>
<organism evidence="1 2">
    <name type="scientific">Bradyrhizobium lablabi</name>
    <dbReference type="NCBI Taxonomy" id="722472"/>
    <lineage>
        <taxon>Bacteria</taxon>
        <taxon>Pseudomonadati</taxon>
        <taxon>Pseudomonadota</taxon>
        <taxon>Alphaproteobacteria</taxon>
        <taxon>Hyphomicrobiales</taxon>
        <taxon>Nitrobacteraceae</taxon>
        <taxon>Bradyrhizobium</taxon>
    </lineage>
</organism>
<dbReference type="OrthoDB" id="8140341at2"/>
<evidence type="ECO:0000313" key="1">
    <source>
        <dbReference type="EMBL" id="SHK81105.1"/>
    </source>
</evidence>
<dbReference type="RefSeq" id="WP_079545145.1">
    <property type="nucleotide sequence ID" value="NZ_LT670844.1"/>
</dbReference>
<dbReference type="Proteomes" id="UP000189935">
    <property type="component" value="Chromosome I"/>
</dbReference>